<organism evidence="14 15">
    <name type="scientific">Pseudoneobacillus rhizosphaerae</name>
    <dbReference type="NCBI Taxonomy" id="2880968"/>
    <lineage>
        <taxon>Bacteria</taxon>
        <taxon>Bacillati</taxon>
        <taxon>Bacillota</taxon>
        <taxon>Bacilli</taxon>
        <taxon>Bacillales</taxon>
        <taxon>Bacillaceae</taxon>
        <taxon>Pseudoneobacillus</taxon>
    </lineage>
</organism>
<comment type="catalytic activity">
    <reaction evidence="10 11">
        <text>(R)-pantoate + NADP(+) = 2-dehydropantoate + NADPH + H(+)</text>
        <dbReference type="Rhea" id="RHEA:16233"/>
        <dbReference type="ChEBI" id="CHEBI:11561"/>
        <dbReference type="ChEBI" id="CHEBI:15378"/>
        <dbReference type="ChEBI" id="CHEBI:15980"/>
        <dbReference type="ChEBI" id="CHEBI:57783"/>
        <dbReference type="ChEBI" id="CHEBI:58349"/>
        <dbReference type="EC" id="1.1.1.169"/>
    </reaction>
</comment>
<comment type="similarity">
    <text evidence="3 11">Belongs to the ketopantoate reductase family.</text>
</comment>
<dbReference type="InterPro" id="IPR013328">
    <property type="entry name" value="6PGD_dom2"/>
</dbReference>
<evidence type="ECO:0000256" key="7">
    <source>
        <dbReference type="ARBA" id="ARBA00022857"/>
    </source>
</evidence>
<evidence type="ECO:0000256" key="8">
    <source>
        <dbReference type="ARBA" id="ARBA00023002"/>
    </source>
</evidence>
<dbReference type="Pfam" id="PF08546">
    <property type="entry name" value="ApbA_C"/>
    <property type="match status" value="1"/>
</dbReference>
<dbReference type="GO" id="GO:0015940">
    <property type="term" value="P:pantothenate biosynthetic process"/>
    <property type="evidence" value="ECO:0007669"/>
    <property type="project" value="UniProtKB-KW"/>
</dbReference>
<evidence type="ECO:0000256" key="9">
    <source>
        <dbReference type="ARBA" id="ARBA00032024"/>
    </source>
</evidence>
<dbReference type="PANTHER" id="PTHR43765:SF2">
    <property type="entry name" value="2-DEHYDROPANTOATE 2-REDUCTASE"/>
    <property type="match status" value="1"/>
</dbReference>
<evidence type="ECO:0000256" key="4">
    <source>
        <dbReference type="ARBA" id="ARBA00013014"/>
    </source>
</evidence>
<name>A0A9C7LA40_9BACI</name>
<dbReference type="Proteomes" id="UP000789845">
    <property type="component" value="Unassembled WGS sequence"/>
</dbReference>
<comment type="function">
    <text evidence="1 11">Catalyzes the NADPH-dependent reduction of ketopantoate into pantoic acid.</text>
</comment>
<evidence type="ECO:0000256" key="11">
    <source>
        <dbReference type="RuleBase" id="RU362068"/>
    </source>
</evidence>
<dbReference type="Gene3D" id="3.40.50.720">
    <property type="entry name" value="NAD(P)-binding Rossmann-like Domain"/>
    <property type="match status" value="1"/>
</dbReference>
<dbReference type="InterPro" id="IPR050838">
    <property type="entry name" value="Ketopantoate_reductase"/>
</dbReference>
<feature type="domain" description="Ketopantoate reductase C-terminal" evidence="13">
    <location>
        <begin position="174"/>
        <end position="289"/>
    </location>
</feature>
<dbReference type="GO" id="GO:0005737">
    <property type="term" value="C:cytoplasm"/>
    <property type="evidence" value="ECO:0007669"/>
    <property type="project" value="TreeGrafter"/>
</dbReference>
<comment type="caution">
    <text evidence="14">The sequence shown here is derived from an EMBL/GenBank/DDBJ whole genome shotgun (WGS) entry which is preliminary data.</text>
</comment>
<evidence type="ECO:0000259" key="13">
    <source>
        <dbReference type="Pfam" id="PF08546"/>
    </source>
</evidence>
<dbReference type="PANTHER" id="PTHR43765">
    <property type="entry name" value="2-DEHYDROPANTOATE 2-REDUCTASE-RELATED"/>
    <property type="match status" value="1"/>
</dbReference>
<gene>
    <name evidence="14" type="primary">panE</name>
    <name evidence="14" type="ORF">NEOCIP111885_01209</name>
</gene>
<dbReference type="SUPFAM" id="SSF48179">
    <property type="entry name" value="6-phosphogluconate dehydrogenase C-terminal domain-like"/>
    <property type="match status" value="1"/>
</dbReference>
<dbReference type="Gene3D" id="1.10.1040.10">
    <property type="entry name" value="N-(1-d-carboxylethyl)-l-norvaline Dehydrogenase, domain 2"/>
    <property type="match status" value="1"/>
</dbReference>
<dbReference type="InterPro" id="IPR013332">
    <property type="entry name" value="KPR_N"/>
</dbReference>
<comment type="pathway">
    <text evidence="2 11">Cofactor biosynthesis; (R)-pantothenate biosynthesis; (R)-pantoate from 3-methyl-2-oxobutanoate: step 2/2.</text>
</comment>
<dbReference type="EMBL" id="CAKJTG010000005">
    <property type="protein sequence ID" value="CAG9607518.1"/>
    <property type="molecule type" value="Genomic_DNA"/>
</dbReference>
<dbReference type="EC" id="1.1.1.169" evidence="4 11"/>
<dbReference type="SUPFAM" id="SSF51735">
    <property type="entry name" value="NAD(P)-binding Rossmann-fold domains"/>
    <property type="match status" value="1"/>
</dbReference>
<keyword evidence="15" id="KW-1185">Reference proteome</keyword>
<dbReference type="NCBIfam" id="NF005093">
    <property type="entry name" value="PRK06522.2-4"/>
    <property type="match status" value="1"/>
</dbReference>
<dbReference type="InterPro" id="IPR008927">
    <property type="entry name" value="6-PGluconate_DH-like_C_sf"/>
</dbReference>
<feature type="domain" description="Ketopantoate reductase N-terminal" evidence="12">
    <location>
        <begin position="3"/>
        <end position="148"/>
    </location>
</feature>
<dbReference type="RefSeq" id="WP_230495774.1">
    <property type="nucleotide sequence ID" value="NZ_CAKJTG010000005.1"/>
</dbReference>
<dbReference type="InterPro" id="IPR036291">
    <property type="entry name" value="NAD(P)-bd_dom_sf"/>
</dbReference>
<evidence type="ECO:0000256" key="3">
    <source>
        <dbReference type="ARBA" id="ARBA00007870"/>
    </source>
</evidence>
<accession>A0A9C7LA40</accession>
<dbReference type="GO" id="GO:0008677">
    <property type="term" value="F:2-dehydropantoate 2-reductase activity"/>
    <property type="evidence" value="ECO:0007669"/>
    <property type="project" value="UniProtKB-EC"/>
</dbReference>
<dbReference type="InterPro" id="IPR003710">
    <property type="entry name" value="ApbA"/>
</dbReference>
<evidence type="ECO:0000313" key="15">
    <source>
        <dbReference type="Proteomes" id="UP000789845"/>
    </source>
</evidence>
<keyword evidence="7 11" id="KW-0521">NADP</keyword>
<sequence length="292" mass="33354">MKIGIIGGGSIGLLFSYYLSEYYEVTLYTRTKEQADAICQNGIQLKYNGQTLRREIKTNSFENWHGDEDLTFIAVKQYHLRTIMKQLIEKQTGKTDFIFLQNGMGHLKLLELLNSETIYVSTVEHGAFKCNPYTVEHNGIGQTKLALFKGSNTLPNSLFLIHGFPVVFEADYYQMLIKKLVINAIINPLTSILRVTNGEIIQNEHYLRVVRNLFAEIAEILNLDDEGGYFQLVLEVCERTSANRSSMLKDIEQNNQTEVDSIIGFILEEAERKKIKAPICQMLYDFIKGSES</sequence>
<evidence type="ECO:0000313" key="14">
    <source>
        <dbReference type="EMBL" id="CAG9607518.1"/>
    </source>
</evidence>
<evidence type="ECO:0000256" key="10">
    <source>
        <dbReference type="ARBA" id="ARBA00048793"/>
    </source>
</evidence>
<dbReference type="Pfam" id="PF02558">
    <property type="entry name" value="ApbA"/>
    <property type="match status" value="1"/>
</dbReference>
<keyword evidence="8 11" id="KW-0560">Oxidoreductase</keyword>
<dbReference type="NCBIfam" id="TIGR00745">
    <property type="entry name" value="apbA_panE"/>
    <property type="match status" value="1"/>
</dbReference>
<protein>
    <recommendedName>
        <fullName evidence="5 11">2-dehydropantoate 2-reductase</fullName>
        <ecNumber evidence="4 11">1.1.1.169</ecNumber>
    </recommendedName>
    <alternativeName>
        <fullName evidence="9 11">Ketopantoate reductase</fullName>
    </alternativeName>
</protein>
<evidence type="ECO:0000256" key="2">
    <source>
        <dbReference type="ARBA" id="ARBA00004994"/>
    </source>
</evidence>
<reference evidence="14" key="1">
    <citation type="submission" date="2021-10" db="EMBL/GenBank/DDBJ databases">
        <authorList>
            <person name="Criscuolo A."/>
        </authorList>
    </citation>
    <scope>NUCLEOTIDE SEQUENCE</scope>
    <source>
        <strain evidence="14">CIP111885</strain>
    </source>
</reference>
<evidence type="ECO:0000256" key="5">
    <source>
        <dbReference type="ARBA" id="ARBA00019465"/>
    </source>
</evidence>
<evidence type="ECO:0000256" key="1">
    <source>
        <dbReference type="ARBA" id="ARBA00002919"/>
    </source>
</evidence>
<keyword evidence="6 11" id="KW-0566">Pantothenate biosynthesis</keyword>
<evidence type="ECO:0000259" key="12">
    <source>
        <dbReference type="Pfam" id="PF02558"/>
    </source>
</evidence>
<dbReference type="InterPro" id="IPR013752">
    <property type="entry name" value="KPA_reductase"/>
</dbReference>
<dbReference type="AlphaFoldDB" id="A0A9C7LA40"/>
<evidence type="ECO:0000256" key="6">
    <source>
        <dbReference type="ARBA" id="ARBA00022655"/>
    </source>
</evidence>
<dbReference type="GO" id="GO:0050661">
    <property type="term" value="F:NADP binding"/>
    <property type="evidence" value="ECO:0007669"/>
    <property type="project" value="TreeGrafter"/>
</dbReference>
<proteinExistence type="inferred from homology"/>